<dbReference type="Proteomes" id="UP001223072">
    <property type="component" value="Unassembled WGS sequence"/>
</dbReference>
<dbReference type="EMBL" id="JAUSZS010000004">
    <property type="protein sequence ID" value="MDQ0933587.1"/>
    <property type="molecule type" value="Genomic_DNA"/>
</dbReference>
<sequence length="125" mass="14261">MKNLSVWLAALLRLLLPSPLCEEDGHAGRTLDLAQAPRRPDPYVMRLPDPRDARWRRWSARAQARMFGPDPLPFPAEEWECWGDGGGRQGPHHPVPRAVERMAPFGDPRDPTRPYVDVLTGRHRV</sequence>
<name>A0ABU0RQZ1_9ACTN</name>
<protein>
    <submittedName>
        <fullName evidence="3">Uncharacterized protein</fullName>
    </submittedName>
</protein>
<comment type="caution">
    <text evidence="3">The sequence shown here is derived from an EMBL/GenBank/DDBJ whole genome shotgun (WGS) entry which is preliminary data.</text>
</comment>
<evidence type="ECO:0000256" key="2">
    <source>
        <dbReference type="SAM" id="SignalP"/>
    </source>
</evidence>
<feature type="signal peptide" evidence="2">
    <location>
        <begin position="1"/>
        <end position="22"/>
    </location>
</feature>
<accession>A0ABU0RQZ1</accession>
<organism evidence="3 4">
    <name type="scientific">Streptomyces turgidiscabies</name>
    <dbReference type="NCBI Taxonomy" id="85558"/>
    <lineage>
        <taxon>Bacteria</taxon>
        <taxon>Bacillati</taxon>
        <taxon>Actinomycetota</taxon>
        <taxon>Actinomycetes</taxon>
        <taxon>Kitasatosporales</taxon>
        <taxon>Streptomycetaceae</taxon>
        <taxon>Streptomyces</taxon>
    </lineage>
</organism>
<evidence type="ECO:0000313" key="3">
    <source>
        <dbReference type="EMBL" id="MDQ0933587.1"/>
    </source>
</evidence>
<gene>
    <name evidence="3" type="ORF">QFZ49_003527</name>
</gene>
<evidence type="ECO:0000256" key="1">
    <source>
        <dbReference type="SAM" id="MobiDB-lite"/>
    </source>
</evidence>
<evidence type="ECO:0000313" key="4">
    <source>
        <dbReference type="Proteomes" id="UP001223072"/>
    </source>
</evidence>
<reference evidence="3 4" key="1">
    <citation type="submission" date="2023-07" db="EMBL/GenBank/DDBJ databases">
        <title>Comparative genomics of wheat-associated soil bacteria to identify genetic determinants of phenazine resistance.</title>
        <authorList>
            <person name="Mouncey N."/>
        </authorList>
    </citation>
    <scope>NUCLEOTIDE SEQUENCE [LARGE SCALE GENOMIC DNA]</scope>
    <source>
        <strain evidence="3 4">W2I16</strain>
    </source>
</reference>
<feature type="chain" id="PRO_5046706614" evidence="2">
    <location>
        <begin position="23"/>
        <end position="125"/>
    </location>
</feature>
<proteinExistence type="predicted"/>
<keyword evidence="2" id="KW-0732">Signal</keyword>
<keyword evidence="4" id="KW-1185">Reference proteome</keyword>
<feature type="region of interest" description="Disordered" evidence="1">
    <location>
        <begin position="80"/>
        <end position="125"/>
    </location>
</feature>